<dbReference type="Proteomes" id="UP000002729">
    <property type="component" value="Unassembled WGS sequence"/>
</dbReference>
<dbReference type="PROSITE" id="PS50192">
    <property type="entry name" value="T_SNARE"/>
    <property type="match status" value="1"/>
</dbReference>
<protein>
    <submittedName>
        <fullName evidence="12">Expressed protein</fullName>
    </submittedName>
</protein>
<dbReference type="RefSeq" id="XP_009032498.1">
    <property type="nucleotide sequence ID" value="XM_009034250.1"/>
</dbReference>
<reference evidence="12 13" key="1">
    <citation type="journal article" date="2011" name="Proc. Natl. Acad. Sci. U.S.A.">
        <title>Niche of harmful alga Aureococcus anophagefferens revealed through ecogenomics.</title>
        <authorList>
            <person name="Gobler C.J."/>
            <person name="Berry D.L."/>
            <person name="Dyhrman S.T."/>
            <person name="Wilhelm S.W."/>
            <person name="Salamov A."/>
            <person name="Lobanov A.V."/>
            <person name="Zhang Y."/>
            <person name="Collier J.L."/>
            <person name="Wurch L.L."/>
            <person name="Kustka A.B."/>
            <person name="Dill B.D."/>
            <person name="Shah M."/>
            <person name="VerBerkmoes N.C."/>
            <person name="Kuo A."/>
            <person name="Terry A."/>
            <person name="Pangilinan J."/>
            <person name="Lindquist E.A."/>
            <person name="Lucas S."/>
            <person name="Paulsen I.T."/>
            <person name="Hattenrath-Lehmann T.K."/>
            <person name="Talmage S.C."/>
            <person name="Walker E.A."/>
            <person name="Koch F."/>
            <person name="Burson A.M."/>
            <person name="Marcoval M.A."/>
            <person name="Tang Y.Z."/>
            <person name="Lecleir G.R."/>
            <person name="Coyne K.J."/>
            <person name="Berg G.M."/>
            <person name="Bertrand E.M."/>
            <person name="Saito M.A."/>
            <person name="Gladyshev V.N."/>
            <person name="Grigoriev I.V."/>
        </authorList>
    </citation>
    <scope>NUCLEOTIDE SEQUENCE [LARGE SCALE GENOMIC DNA]</scope>
    <source>
        <strain evidence="13">CCMP 1984</strain>
    </source>
</reference>
<dbReference type="OrthoDB" id="10654368at2759"/>
<dbReference type="InterPro" id="IPR000727">
    <property type="entry name" value="T_SNARE_dom"/>
</dbReference>
<evidence type="ECO:0000256" key="4">
    <source>
        <dbReference type="ARBA" id="ARBA00022692"/>
    </source>
</evidence>
<proteinExistence type="inferred from homology"/>
<comment type="similarity">
    <text evidence="2">Belongs to the syntaxin family.</text>
</comment>
<evidence type="ECO:0000256" key="9">
    <source>
        <dbReference type="SAM" id="MobiDB-lite"/>
    </source>
</evidence>
<feature type="compositionally biased region" description="Pro residues" evidence="9">
    <location>
        <begin position="23"/>
        <end position="33"/>
    </location>
</feature>
<evidence type="ECO:0000256" key="10">
    <source>
        <dbReference type="SAM" id="Phobius"/>
    </source>
</evidence>
<dbReference type="PANTHER" id="PTHR15959:SF0">
    <property type="entry name" value="SYNTAXIN-18"/>
    <property type="match status" value="1"/>
</dbReference>
<evidence type="ECO:0000313" key="12">
    <source>
        <dbReference type="EMBL" id="EGB12868.1"/>
    </source>
</evidence>
<keyword evidence="8 10" id="KW-0472">Membrane</keyword>
<keyword evidence="5" id="KW-0653">Protein transport</keyword>
<dbReference type="InParanoid" id="F0XX09"/>
<keyword evidence="7" id="KW-0175">Coiled coil</keyword>
<evidence type="ECO:0000256" key="7">
    <source>
        <dbReference type="ARBA" id="ARBA00023054"/>
    </source>
</evidence>
<sequence>MAEDLTQRFRGLVRGCPRSGAAAPPPPPPPPPSAQLRRAALVVRGIRRCERTLRRVAVAYATPGPGGGGLGDDQRDGVDARVAAVLAECRAALAAAPRGAAAAPREGSRAAHDRGGAELQLERERLATEFEGSLDAARRVEAKMEHVSRLTSAFSSLVSEQAETVANLYDLVEETAASVDKSGDQLARAAARASSFPRFFNCVVLGAAAGLLLLNALLP</sequence>
<dbReference type="GO" id="GO:0015031">
    <property type="term" value="P:protein transport"/>
    <property type="evidence" value="ECO:0007669"/>
    <property type="project" value="UniProtKB-KW"/>
</dbReference>
<feature type="compositionally biased region" description="Basic and acidic residues" evidence="9">
    <location>
        <begin position="106"/>
        <end position="117"/>
    </location>
</feature>
<evidence type="ECO:0000256" key="3">
    <source>
        <dbReference type="ARBA" id="ARBA00022448"/>
    </source>
</evidence>
<dbReference type="PANTHER" id="PTHR15959">
    <property type="entry name" value="SYNTAXIN-18"/>
    <property type="match status" value="1"/>
</dbReference>
<accession>F0XX09</accession>
<feature type="transmembrane region" description="Helical" evidence="10">
    <location>
        <begin position="199"/>
        <end position="218"/>
    </location>
</feature>
<dbReference type="GO" id="GO:0005783">
    <property type="term" value="C:endoplasmic reticulum"/>
    <property type="evidence" value="ECO:0007669"/>
    <property type="project" value="TreeGrafter"/>
</dbReference>
<keyword evidence="6 10" id="KW-1133">Transmembrane helix</keyword>
<evidence type="ECO:0000256" key="2">
    <source>
        <dbReference type="ARBA" id="ARBA00009063"/>
    </source>
</evidence>
<dbReference type="AlphaFoldDB" id="F0XX09"/>
<dbReference type="KEGG" id="aaf:AURANDRAFT_70631"/>
<keyword evidence="13" id="KW-1185">Reference proteome</keyword>
<comment type="subcellular location">
    <subcellularLocation>
        <location evidence="1">Membrane</location>
        <topology evidence="1">Single-pass type IV membrane protein</topology>
    </subcellularLocation>
</comment>
<feature type="region of interest" description="Disordered" evidence="9">
    <location>
        <begin position="13"/>
        <end position="35"/>
    </location>
</feature>
<evidence type="ECO:0000313" key="13">
    <source>
        <dbReference type="Proteomes" id="UP000002729"/>
    </source>
</evidence>
<evidence type="ECO:0000259" key="11">
    <source>
        <dbReference type="PROSITE" id="PS50192"/>
    </source>
</evidence>
<evidence type="ECO:0000256" key="6">
    <source>
        <dbReference type="ARBA" id="ARBA00022989"/>
    </source>
</evidence>
<dbReference type="Gene3D" id="1.20.5.110">
    <property type="match status" value="1"/>
</dbReference>
<gene>
    <name evidence="12" type="ORF">AURANDRAFT_70631</name>
</gene>
<dbReference type="GO" id="GO:0006890">
    <property type="term" value="P:retrograde vesicle-mediated transport, Golgi to endoplasmic reticulum"/>
    <property type="evidence" value="ECO:0007669"/>
    <property type="project" value="TreeGrafter"/>
</dbReference>
<keyword evidence="3" id="KW-0813">Transport</keyword>
<dbReference type="GO" id="GO:0031201">
    <property type="term" value="C:SNARE complex"/>
    <property type="evidence" value="ECO:0007669"/>
    <property type="project" value="TreeGrafter"/>
</dbReference>
<keyword evidence="4 10" id="KW-0812">Transmembrane</keyword>
<feature type="domain" description="T-SNARE coiled-coil homology" evidence="11">
    <location>
        <begin position="127"/>
        <end position="189"/>
    </location>
</feature>
<name>F0XX09_AURAN</name>
<dbReference type="GeneID" id="20227845"/>
<feature type="region of interest" description="Disordered" evidence="9">
    <location>
        <begin position="97"/>
        <end position="117"/>
    </location>
</feature>
<evidence type="ECO:0000256" key="5">
    <source>
        <dbReference type="ARBA" id="ARBA00022927"/>
    </source>
</evidence>
<evidence type="ECO:0000256" key="1">
    <source>
        <dbReference type="ARBA" id="ARBA00004211"/>
    </source>
</evidence>
<dbReference type="EMBL" id="GL833120">
    <property type="protein sequence ID" value="EGB12868.1"/>
    <property type="molecule type" value="Genomic_DNA"/>
</dbReference>
<evidence type="ECO:0000256" key="8">
    <source>
        <dbReference type="ARBA" id="ARBA00023136"/>
    </source>
</evidence>
<organism evidence="13">
    <name type="scientific">Aureococcus anophagefferens</name>
    <name type="common">Harmful bloom alga</name>
    <dbReference type="NCBI Taxonomy" id="44056"/>
    <lineage>
        <taxon>Eukaryota</taxon>
        <taxon>Sar</taxon>
        <taxon>Stramenopiles</taxon>
        <taxon>Ochrophyta</taxon>
        <taxon>Pelagophyceae</taxon>
        <taxon>Pelagomonadales</taxon>
        <taxon>Pelagomonadaceae</taxon>
        <taxon>Aureococcus</taxon>
    </lineage>
</organism>